<feature type="compositionally biased region" description="Basic and acidic residues" evidence="10">
    <location>
        <begin position="525"/>
        <end position="538"/>
    </location>
</feature>
<dbReference type="InterPro" id="IPR013783">
    <property type="entry name" value="Ig-like_fold"/>
</dbReference>
<evidence type="ECO:0000256" key="3">
    <source>
        <dbReference type="ARBA" id="ARBA00022729"/>
    </source>
</evidence>
<evidence type="ECO:0000256" key="1">
    <source>
        <dbReference type="ARBA" id="ARBA00004370"/>
    </source>
</evidence>
<evidence type="ECO:0000256" key="12">
    <source>
        <dbReference type="SAM" id="SignalP"/>
    </source>
</evidence>
<evidence type="ECO:0000256" key="6">
    <source>
        <dbReference type="ARBA" id="ARBA00023157"/>
    </source>
</evidence>
<dbReference type="Gene3D" id="2.60.40.10">
    <property type="entry name" value="Immunoglobulins"/>
    <property type="match status" value="3"/>
</dbReference>
<dbReference type="GO" id="GO:0042110">
    <property type="term" value="P:T cell activation"/>
    <property type="evidence" value="ECO:0007669"/>
    <property type="project" value="UniProtKB-ARBA"/>
</dbReference>
<keyword evidence="2 11" id="KW-0812">Transmembrane</keyword>
<keyword evidence="8" id="KW-0393">Immunoglobulin domain</keyword>
<dbReference type="InterPro" id="IPR050504">
    <property type="entry name" value="IgSF_BTN/MOG"/>
</dbReference>
<reference evidence="14" key="1">
    <citation type="submission" date="2023-07" db="EMBL/GenBank/DDBJ databases">
        <title>Chromosome-level Genome Assembly of Striped Snakehead (Channa striata).</title>
        <authorList>
            <person name="Liu H."/>
        </authorList>
    </citation>
    <scope>NUCLEOTIDE SEQUENCE</scope>
    <source>
        <strain evidence="14">Gz</strain>
        <tissue evidence="14">Muscle</tissue>
    </source>
</reference>
<evidence type="ECO:0000313" key="15">
    <source>
        <dbReference type="Proteomes" id="UP001187415"/>
    </source>
</evidence>
<gene>
    <name evidence="14" type="ORF">Q5P01_002882</name>
</gene>
<dbReference type="SMART" id="SM00409">
    <property type="entry name" value="IG"/>
    <property type="match status" value="1"/>
</dbReference>
<dbReference type="SUPFAM" id="SSF48726">
    <property type="entry name" value="Immunoglobulin"/>
    <property type="match status" value="2"/>
</dbReference>
<dbReference type="GO" id="GO:0009897">
    <property type="term" value="C:external side of plasma membrane"/>
    <property type="evidence" value="ECO:0007669"/>
    <property type="project" value="TreeGrafter"/>
</dbReference>
<keyword evidence="3 12" id="KW-0732">Signal</keyword>
<evidence type="ECO:0000256" key="5">
    <source>
        <dbReference type="ARBA" id="ARBA00023136"/>
    </source>
</evidence>
<dbReference type="PROSITE" id="PS50835">
    <property type="entry name" value="IG_LIKE"/>
    <property type="match status" value="1"/>
</dbReference>
<dbReference type="AlphaFoldDB" id="A0AA88NV37"/>
<evidence type="ECO:0000256" key="2">
    <source>
        <dbReference type="ARBA" id="ARBA00022692"/>
    </source>
</evidence>
<dbReference type="FunFam" id="2.60.40.10:FF:000142">
    <property type="entry name" value="V-set domain-containing T-cell activation inhibitor 1"/>
    <property type="match status" value="1"/>
</dbReference>
<evidence type="ECO:0000256" key="11">
    <source>
        <dbReference type="SAM" id="Phobius"/>
    </source>
</evidence>
<comment type="caution">
    <text evidence="14">The sequence shown here is derived from an EMBL/GenBank/DDBJ whole genome shotgun (WGS) entry which is preliminary data.</text>
</comment>
<keyword evidence="6" id="KW-1015">Disulfide bond</keyword>
<dbReference type="GO" id="GO:0001817">
    <property type="term" value="P:regulation of cytokine production"/>
    <property type="evidence" value="ECO:0007669"/>
    <property type="project" value="TreeGrafter"/>
</dbReference>
<feature type="transmembrane region" description="Helical" evidence="11">
    <location>
        <begin position="465"/>
        <end position="484"/>
    </location>
</feature>
<proteinExistence type="inferred from homology"/>
<dbReference type="InterPro" id="IPR007110">
    <property type="entry name" value="Ig-like_dom"/>
</dbReference>
<sequence>MDPLCLRSPLRTISVLVVHLLTHFCGGKLNICQSRLIGSSQPIVAKVGDDVILPSHLEPAVGVATKTLEWTRPDLNSCFVHVWFGRQDYESIKHPSYKGRTRLFTDELKRGNISLKLSNVKPADGGRYRCYIPDRNEESVIELVVAAVSSLGIIFARLDESSSGVVLQCESKGWYPEPEVLWLTVRDKSSLLDLQRQSEVLMTSMLSAAESLWTRDTETDSPVESNRPTSTRPERRTYMFQMISIRRKTGPRQNRGMELMKEKRTAPKAVKVKLSLRLKKQKERELGSIVLFFLYFSQLVKQSDEKKQPEEKVKDLETKNTAGGATSSAGSSEAECGQSQIYRERDSTGQSSHRGCQGTQGSVSSPGITLAGLDESSSGVDLQCESKGWYPEPEVLWLDGEGHVLSAGPTETVRGPDDLYTVSSRVTVDMRHGNRFTCRVQQTIINQTRETHIHVSVQYFTFRSWSDYFGCLHPVYFLFAFILWKKKNRIKSKNSQCDENDEGQRMSDTNATKTEDQGVTEEGQESERDKHLGQRVNEENPHIYKYEAPFRTQTVFWVTVP</sequence>
<feature type="compositionally biased region" description="Polar residues" evidence="10">
    <location>
        <begin position="348"/>
        <end position="367"/>
    </location>
</feature>
<evidence type="ECO:0000256" key="9">
    <source>
        <dbReference type="ARBA" id="ARBA00038221"/>
    </source>
</evidence>
<evidence type="ECO:0000256" key="4">
    <source>
        <dbReference type="ARBA" id="ARBA00022989"/>
    </source>
</evidence>
<comment type="similarity">
    <text evidence="9">Belongs to the SKINT family.</text>
</comment>
<evidence type="ECO:0000256" key="8">
    <source>
        <dbReference type="ARBA" id="ARBA00023319"/>
    </source>
</evidence>
<feature type="region of interest" description="Disordered" evidence="10">
    <location>
        <begin position="493"/>
        <end position="538"/>
    </location>
</feature>
<feature type="region of interest" description="Disordered" evidence="10">
    <location>
        <begin position="304"/>
        <end position="370"/>
    </location>
</feature>
<keyword evidence="4 11" id="KW-1133">Transmembrane helix</keyword>
<keyword evidence="15" id="KW-1185">Reference proteome</keyword>
<feature type="chain" id="PRO_5041733637" description="Ig-like domain-containing protein" evidence="12">
    <location>
        <begin position="28"/>
        <end position="561"/>
    </location>
</feature>
<name>A0AA88NV37_CHASR</name>
<dbReference type="Proteomes" id="UP001187415">
    <property type="component" value="Unassembled WGS sequence"/>
</dbReference>
<evidence type="ECO:0000313" key="14">
    <source>
        <dbReference type="EMBL" id="KAK2863349.1"/>
    </source>
</evidence>
<dbReference type="Pfam" id="PF22705">
    <property type="entry name" value="C2-set_3"/>
    <property type="match status" value="2"/>
</dbReference>
<dbReference type="InterPro" id="IPR013106">
    <property type="entry name" value="Ig_V-set"/>
</dbReference>
<keyword evidence="7" id="KW-0325">Glycoprotein</keyword>
<feature type="signal peptide" evidence="12">
    <location>
        <begin position="1"/>
        <end position="27"/>
    </location>
</feature>
<evidence type="ECO:0000256" key="10">
    <source>
        <dbReference type="SAM" id="MobiDB-lite"/>
    </source>
</evidence>
<dbReference type="GO" id="GO:0050852">
    <property type="term" value="P:T cell receptor signaling pathway"/>
    <property type="evidence" value="ECO:0007669"/>
    <property type="project" value="TreeGrafter"/>
</dbReference>
<feature type="domain" description="Ig-like" evidence="13">
    <location>
        <begin position="366"/>
        <end position="456"/>
    </location>
</feature>
<dbReference type="GO" id="GO:1903037">
    <property type="term" value="P:regulation of leukocyte cell-cell adhesion"/>
    <property type="evidence" value="ECO:0007669"/>
    <property type="project" value="UniProtKB-ARBA"/>
</dbReference>
<accession>A0AA88NV37</accession>
<dbReference type="EMBL" id="JAUPFM010000001">
    <property type="protein sequence ID" value="KAK2863349.1"/>
    <property type="molecule type" value="Genomic_DNA"/>
</dbReference>
<dbReference type="GO" id="GO:0005102">
    <property type="term" value="F:signaling receptor binding"/>
    <property type="evidence" value="ECO:0007669"/>
    <property type="project" value="TreeGrafter"/>
</dbReference>
<dbReference type="FunFam" id="2.60.40.10:FF:000088">
    <property type="entry name" value="Butyrophilin subfamily 1 member A1"/>
    <property type="match status" value="1"/>
</dbReference>
<keyword evidence="5 11" id="KW-0472">Membrane</keyword>
<comment type="subcellular location">
    <subcellularLocation>
        <location evidence="1">Membrane</location>
    </subcellularLocation>
</comment>
<dbReference type="GO" id="GO:0050863">
    <property type="term" value="P:regulation of T cell activation"/>
    <property type="evidence" value="ECO:0007669"/>
    <property type="project" value="UniProtKB-ARBA"/>
</dbReference>
<organism evidence="14 15">
    <name type="scientific">Channa striata</name>
    <name type="common">Snakehead murrel</name>
    <name type="synonym">Ophicephalus striatus</name>
    <dbReference type="NCBI Taxonomy" id="64152"/>
    <lineage>
        <taxon>Eukaryota</taxon>
        <taxon>Metazoa</taxon>
        <taxon>Chordata</taxon>
        <taxon>Craniata</taxon>
        <taxon>Vertebrata</taxon>
        <taxon>Euteleostomi</taxon>
        <taxon>Actinopterygii</taxon>
        <taxon>Neopterygii</taxon>
        <taxon>Teleostei</taxon>
        <taxon>Neoteleostei</taxon>
        <taxon>Acanthomorphata</taxon>
        <taxon>Anabantaria</taxon>
        <taxon>Anabantiformes</taxon>
        <taxon>Channoidei</taxon>
        <taxon>Channidae</taxon>
        <taxon>Channa</taxon>
    </lineage>
</organism>
<protein>
    <recommendedName>
        <fullName evidence="13">Ig-like domain-containing protein</fullName>
    </recommendedName>
</protein>
<dbReference type="InterPro" id="IPR053896">
    <property type="entry name" value="BTN3A2-like_Ig-C"/>
</dbReference>
<dbReference type="Pfam" id="PF07686">
    <property type="entry name" value="V-set"/>
    <property type="match status" value="1"/>
</dbReference>
<evidence type="ECO:0000259" key="13">
    <source>
        <dbReference type="PROSITE" id="PS50835"/>
    </source>
</evidence>
<dbReference type="InterPro" id="IPR003599">
    <property type="entry name" value="Ig_sub"/>
</dbReference>
<dbReference type="PANTHER" id="PTHR24100">
    <property type="entry name" value="BUTYROPHILIN"/>
    <property type="match status" value="1"/>
</dbReference>
<dbReference type="InterPro" id="IPR036179">
    <property type="entry name" value="Ig-like_dom_sf"/>
</dbReference>
<feature type="compositionally biased region" description="Low complexity" evidence="10">
    <location>
        <begin position="321"/>
        <end position="337"/>
    </location>
</feature>
<feature type="compositionally biased region" description="Basic and acidic residues" evidence="10">
    <location>
        <begin position="304"/>
        <end position="318"/>
    </location>
</feature>
<evidence type="ECO:0000256" key="7">
    <source>
        <dbReference type="ARBA" id="ARBA00023180"/>
    </source>
</evidence>